<evidence type="ECO:0000313" key="2">
    <source>
        <dbReference type="Proteomes" id="UP000814033"/>
    </source>
</evidence>
<dbReference type="EMBL" id="MU275952">
    <property type="protein sequence ID" value="KAI0045419.1"/>
    <property type="molecule type" value="Genomic_DNA"/>
</dbReference>
<proteinExistence type="predicted"/>
<comment type="caution">
    <text evidence="1">The sequence shown here is derived from an EMBL/GenBank/DDBJ whole genome shotgun (WGS) entry which is preliminary data.</text>
</comment>
<name>A0ACB8RN58_9AGAM</name>
<gene>
    <name evidence="1" type="ORF">FA95DRAFT_125414</name>
</gene>
<dbReference type="Proteomes" id="UP000814033">
    <property type="component" value="Unassembled WGS sequence"/>
</dbReference>
<reference evidence="1" key="2">
    <citation type="journal article" date="2022" name="New Phytol.">
        <title>Evolutionary transition to the ectomycorrhizal habit in the genomes of a hyperdiverse lineage of mushroom-forming fungi.</title>
        <authorList>
            <person name="Looney B."/>
            <person name="Miyauchi S."/>
            <person name="Morin E."/>
            <person name="Drula E."/>
            <person name="Courty P.E."/>
            <person name="Kohler A."/>
            <person name="Kuo A."/>
            <person name="LaButti K."/>
            <person name="Pangilinan J."/>
            <person name="Lipzen A."/>
            <person name="Riley R."/>
            <person name="Andreopoulos W."/>
            <person name="He G."/>
            <person name="Johnson J."/>
            <person name="Nolan M."/>
            <person name="Tritt A."/>
            <person name="Barry K.W."/>
            <person name="Grigoriev I.V."/>
            <person name="Nagy L.G."/>
            <person name="Hibbett D."/>
            <person name="Henrissat B."/>
            <person name="Matheny P.B."/>
            <person name="Labbe J."/>
            <person name="Martin F.M."/>
        </authorList>
    </citation>
    <scope>NUCLEOTIDE SEQUENCE</scope>
    <source>
        <strain evidence="1">FP105234-sp</strain>
    </source>
</reference>
<organism evidence="1 2">
    <name type="scientific">Auriscalpium vulgare</name>
    <dbReference type="NCBI Taxonomy" id="40419"/>
    <lineage>
        <taxon>Eukaryota</taxon>
        <taxon>Fungi</taxon>
        <taxon>Dikarya</taxon>
        <taxon>Basidiomycota</taxon>
        <taxon>Agaricomycotina</taxon>
        <taxon>Agaricomycetes</taxon>
        <taxon>Russulales</taxon>
        <taxon>Auriscalpiaceae</taxon>
        <taxon>Auriscalpium</taxon>
    </lineage>
</organism>
<reference evidence="1" key="1">
    <citation type="submission" date="2021-02" db="EMBL/GenBank/DDBJ databases">
        <authorList>
            <consortium name="DOE Joint Genome Institute"/>
            <person name="Ahrendt S."/>
            <person name="Looney B.P."/>
            <person name="Miyauchi S."/>
            <person name="Morin E."/>
            <person name="Drula E."/>
            <person name="Courty P.E."/>
            <person name="Chicoki N."/>
            <person name="Fauchery L."/>
            <person name="Kohler A."/>
            <person name="Kuo A."/>
            <person name="Labutti K."/>
            <person name="Pangilinan J."/>
            <person name="Lipzen A."/>
            <person name="Riley R."/>
            <person name="Andreopoulos W."/>
            <person name="He G."/>
            <person name="Johnson J."/>
            <person name="Barry K.W."/>
            <person name="Grigoriev I.V."/>
            <person name="Nagy L."/>
            <person name="Hibbett D."/>
            <person name="Henrissat B."/>
            <person name="Matheny P.B."/>
            <person name="Labbe J."/>
            <person name="Martin F."/>
        </authorList>
    </citation>
    <scope>NUCLEOTIDE SEQUENCE</scope>
    <source>
        <strain evidence="1">FP105234-sp</strain>
    </source>
</reference>
<evidence type="ECO:0000313" key="1">
    <source>
        <dbReference type="EMBL" id="KAI0045419.1"/>
    </source>
</evidence>
<protein>
    <submittedName>
        <fullName evidence="1">Uncharacterized protein</fullName>
    </submittedName>
</protein>
<sequence length="371" mass="41930">MQRGACDDFWRDVSSTRLSQLGEVAEYPAASALSRSSIRNKEEHLQSSLAALRDQRRGEVEAIILAKKAVEDHYSETEHALIAAIALLRTQSNELAPVSRLPPEILSLVFASLSYTQPPRQLHRCKDPTQKSFWVVVTHVCRRWRQVALEQRCLWARIQIPMGKAWARAFLERAGSLPLSIVQDQASHYGLLENRVLQFVTKNLPRVKDLQICIPRAHMFQAEQVLQIPAPMLESLDVKFPHYVPADDGILFGVHAPRLRHLRIVGWRFPWTSPILQDLVTLDLHYTSSYLCHSTDLVPLATIISALKNVPQLEQLAVHLALPERDATANLLAELPSLTSLRVTGMMGNTLLFLRHLIFPPNVEVSLEVEN</sequence>
<accession>A0ACB8RN58</accession>
<keyword evidence="2" id="KW-1185">Reference proteome</keyword>